<evidence type="ECO:0000256" key="5">
    <source>
        <dbReference type="ARBA" id="ARBA00022840"/>
    </source>
</evidence>
<evidence type="ECO:0000256" key="9">
    <source>
        <dbReference type="SAM" id="MobiDB-lite"/>
    </source>
</evidence>
<feature type="compositionally biased region" description="Basic and acidic residues" evidence="9">
    <location>
        <begin position="325"/>
        <end position="334"/>
    </location>
</feature>
<dbReference type="GO" id="GO:0005524">
    <property type="term" value="F:ATP binding"/>
    <property type="evidence" value="ECO:0007669"/>
    <property type="project" value="UniProtKB-KW"/>
</dbReference>
<dbReference type="InterPro" id="IPR011545">
    <property type="entry name" value="DEAD/DEAH_box_helicase_dom"/>
</dbReference>
<feature type="region of interest" description="Disordered" evidence="9">
    <location>
        <begin position="1379"/>
        <end position="1398"/>
    </location>
</feature>
<dbReference type="RefSeq" id="WP_179766984.1">
    <property type="nucleotide sequence ID" value="NZ_JACCFO010000001.1"/>
</dbReference>
<evidence type="ECO:0000259" key="10">
    <source>
        <dbReference type="PROSITE" id="PS51192"/>
    </source>
</evidence>
<proteinExistence type="predicted"/>
<evidence type="ECO:0000256" key="8">
    <source>
        <dbReference type="ARBA" id="ARBA00023235"/>
    </source>
</evidence>
<feature type="domain" description="Helicase C-terminal" evidence="11">
    <location>
        <begin position="285"/>
        <end position="489"/>
    </location>
</feature>
<dbReference type="InterPro" id="IPR045628">
    <property type="entry name" value="Lhr_WH_dom"/>
</dbReference>
<keyword evidence="6" id="KW-0238">DNA-binding</keyword>
<dbReference type="PROSITE" id="PS51192">
    <property type="entry name" value="HELICASE_ATP_BIND_1"/>
    <property type="match status" value="1"/>
</dbReference>
<dbReference type="EMBL" id="JACCFO010000001">
    <property type="protein sequence ID" value="NYI95477.1"/>
    <property type="molecule type" value="Genomic_DNA"/>
</dbReference>
<dbReference type="EC" id="3.6.4.-" evidence="12"/>
<dbReference type="SMART" id="SM00487">
    <property type="entry name" value="DEXDc"/>
    <property type="match status" value="1"/>
</dbReference>
<dbReference type="Pfam" id="PF19306">
    <property type="entry name" value="WHD_Lhr"/>
    <property type="match status" value="1"/>
</dbReference>
<evidence type="ECO:0000259" key="11">
    <source>
        <dbReference type="PROSITE" id="PS51194"/>
    </source>
</evidence>
<evidence type="ECO:0000256" key="2">
    <source>
        <dbReference type="ARBA" id="ARBA00022763"/>
    </source>
</evidence>
<evidence type="ECO:0000256" key="6">
    <source>
        <dbReference type="ARBA" id="ARBA00023125"/>
    </source>
</evidence>
<evidence type="ECO:0000256" key="7">
    <source>
        <dbReference type="ARBA" id="ARBA00023204"/>
    </source>
</evidence>
<dbReference type="InterPro" id="IPR055368">
    <property type="entry name" value="WH3_Lhr"/>
</dbReference>
<dbReference type="GO" id="GO:0004386">
    <property type="term" value="F:helicase activity"/>
    <property type="evidence" value="ECO:0007669"/>
    <property type="project" value="UniProtKB-KW"/>
</dbReference>
<organism evidence="12 13">
    <name type="scientific">Streptomonospora nanhaiensis</name>
    <dbReference type="NCBI Taxonomy" id="1323731"/>
    <lineage>
        <taxon>Bacteria</taxon>
        <taxon>Bacillati</taxon>
        <taxon>Actinomycetota</taxon>
        <taxon>Actinomycetes</taxon>
        <taxon>Streptosporangiales</taxon>
        <taxon>Nocardiopsidaceae</taxon>
        <taxon>Streptomonospora</taxon>
    </lineage>
</organism>
<keyword evidence="2" id="KW-0227">DNA damage</keyword>
<dbReference type="Pfam" id="PF23236">
    <property type="entry name" value="WHD_2nd_Lhr"/>
    <property type="match status" value="1"/>
</dbReference>
<dbReference type="PANTHER" id="PTHR47962">
    <property type="entry name" value="ATP-DEPENDENT HELICASE LHR-RELATED-RELATED"/>
    <property type="match status" value="1"/>
</dbReference>
<feature type="region of interest" description="Disordered" evidence="9">
    <location>
        <begin position="325"/>
        <end position="359"/>
    </location>
</feature>
<dbReference type="GO" id="GO:0003677">
    <property type="term" value="F:DNA binding"/>
    <property type="evidence" value="ECO:0007669"/>
    <property type="project" value="UniProtKB-KW"/>
</dbReference>
<dbReference type="Pfam" id="PF00271">
    <property type="entry name" value="Helicase_C"/>
    <property type="match status" value="1"/>
</dbReference>
<reference evidence="12 13" key="1">
    <citation type="submission" date="2020-07" db="EMBL/GenBank/DDBJ databases">
        <title>Sequencing the genomes of 1000 actinobacteria strains.</title>
        <authorList>
            <person name="Klenk H.-P."/>
        </authorList>
    </citation>
    <scope>NUCLEOTIDE SEQUENCE [LARGE SCALE GENOMIC DNA]</scope>
    <source>
        <strain evidence="12 13">DSM 45927</strain>
    </source>
</reference>
<sequence length="1621" mass="169348">MVSTPQPRGRGGAAGGDPPARFSPATRAWFRAAFPAGATPAQAGAWEAIAKGDNTLVVAPTGSGKTLSAFLWALDRLAAEPVPDDRALRCRVLYVSPLKALAADIERNLRAPLSGIRRAAEQAGAPVPALTVGVRTGDTPANERRALATAPPDILITTPESLFLVLTSQARAGLRGVRTVIVDEVHALAGTKRGAHLALSLERLDALLERPAQRIGLSATVRPHDEVARFLGGPRPATVVAPPSAPSIDVRIAVPVEDMTELEASVAPARADDRAAKARTSIWPHVEEKVLDLVEAHRSSIVFCNSRRVAERLCARLNELAAERRALDRGDRPDTGGAAGGPPGAPSLAPGGPPVPRLSPAEVMAEAGQTYGVEAGVVARAHHGSVSKSERARIEDDLKSGRLPCVVATSSLELGIDMGAVDLVVQVESPPSVASGLQRVGRAGHQVGEVSRGVLFPKFRGDLLTSAVVVERMRAGAIEALRMPLNPLDVLAQQVVAMAAMDEWRVADLAALVRRAAPFATLPDSALSGVLDMLSGRYPSDEFAELRPRLVWDRDAGGAGSGGTVSGRPGAQRLAVTSGGTIPDRGTYAVHLAGGGAGAPTRVGELDEEMVYGSRVGDVFVLGASAWRIENITADRVLVSPAPGRPGRLPFWKADALGRPAELGRAIGALARELGGMDTPDALRRAAAAGLDDWAAANLVGYLAEQEESTGRVPDERTIVVERFRDELGDWRAVVHSPLGARVHAPWALVIGARLRERYGLDAQVVHGDDGIVVRLPDVEDSPDAGGDTGAAGGGRRPRAAGAGGLAESLVVAPDDVEDAVTAELGGSALFAARFRECAARALLLPRRRPGRRMPLWQQRQRSAQLLSVAGRFGSFPIVLEAVRECLRDVFDVGGLAELMADIRARRVRVVEVETPRASPFAQSLLMGYTAAFLYEGDAPLAELRAQALTLDSGLLAELLGQADLRELLDSAVVAEYDSWLQRLAPERRVDPASGREGAADLLRELGPLSTREAGERGVAPEALAELAAARRAIEVRVAGEVRWAAVEDAARLRDGAGVELPDWLAAAGRGGAGAGWEGGGDPGVPGGAAFAGAAEVFAAPVADPLGDLVSRYARTHGPFRADDAAARLGVERGRVVEALRRLAGTGRVVEGEFRPGGRGTEWCDADVLRALRRRSVARLRREVEPVPQRALGRFVPAWQHVAALGAGPAPRGGGRRLRGPDAVYSAVESLRGAPVPASALESLVLPARVEGYSPPLLDELTHAGEVLWAGAGPMSGNDGWVCLVTADEAAALLPEPADDDAAGSSAAPARAAVLAALREGGALFFRDIADRVARAEGAAAVSDAAIVAALWDLVWSGRVGNDSVAPLRALLGAGGTAHRSRSRRPVMPTRTGPPTAAGRWWLLPEREPDPTRRLAAGTAALLDRYGVVTRGAVVAEQVRRGDRRRAGGAGGFSAVYPVLRGFEEAGRARRGYFVDGLGAAQFALPGAVDRLRGMAEGAGEPPLVLAAADPANVYGAALPWPPASDTSGRPGRKAGALVVLDDGALTLYLERGGRSALTFGSPQHALNRAARALADTVQAGGVESLTVERADGAPVFGTPLDTALSEAGFHATPKGLRLRR</sequence>
<comment type="caution">
    <text evidence="12">The sequence shown here is derived from an EMBL/GenBank/DDBJ whole genome shotgun (WGS) entry which is preliminary data.</text>
</comment>
<gene>
    <name evidence="12" type="ORF">HNR12_001754</name>
</gene>
<dbReference type="InterPro" id="IPR052511">
    <property type="entry name" value="ATP-dep_Helicase"/>
</dbReference>
<dbReference type="Gene3D" id="3.40.50.300">
    <property type="entry name" value="P-loop containing nucleotide triphosphate hydrolases"/>
    <property type="match status" value="2"/>
</dbReference>
<keyword evidence="3 12" id="KW-0378">Hydrolase</keyword>
<keyword evidence="4 12" id="KW-0347">Helicase</keyword>
<dbReference type="SUPFAM" id="SSF52540">
    <property type="entry name" value="P-loop containing nucleoside triphosphate hydrolases"/>
    <property type="match status" value="1"/>
</dbReference>
<dbReference type="InterPro" id="IPR013701">
    <property type="entry name" value="Lhr-like_DEAD/DEAH_assoc"/>
</dbReference>
<name>A0A853BLD6_9ACTN</name>
<protein>
    <submittedName>
        <fullName evidence="12">ATP-dependent Lhr-like helicase</fullName>
        <ecNumber evidence="12">3.6.4.-</ecNumber>
    </submittedName>
</protein>
<evidence type="ECO:0000313" key="12">
    <source>
        <dbReference type="EMBL" id="NYI95477.1"/>
    </source>
</evidence>
<dbReference type="InterPro" id="IPR055369">
    <property type="entry name" value="WH2_Lhr"/>
</dbReference>
<dbReference type="InterPro" id="IPR055367">
    <property type="entry name" value="WH4_Lhr"/>
</dbReference>
<feature type="region of interest" description="Disordered" evidence="9">
    <location>
        <begin position="776"/>
        <end position="801"/>
    </location>
</feature>
<dbReference type="Pfam" id="PF23234">
    <property type="entry name" value="WHD_4th_Lhr"/>
    <property type="match status" value="1"/>
</dbReference>
<evidence type="ECO:0000256" key="3">
    <source>
        <dbReference type="ARBA" id="ARBA00022801"/>
    </source>
</evidence>
<accession>A0A853BLD6</accession>
<feature type="region of interest" description="Disordered" evidence="9">
    <location>
        <begin position="1"/>
        <end position="20"/>
    </location>
</feature>
<dbReference type="InterPro" id="IPR001650">
    <property type="entry name" value="Helicase_C-like"/>
</dbReference>
<dbReference type="PANTHER" id="PTHR47962:SF5">
    <property type="entry name" value="ATP-DEPENDENT HELICASE LHR-RELATED"/>
    <property type="match status" value="1"/>
</dbReference>
<dbReference type="Pfam" id="PF00270">
    <property type="entry name" value="DEAD"/>
    <property type="match status" value="1"/>
</dbReference>
<dbReference type="PROSITE" id="PS51194">
    <property type="entry name" value="HELICASE_CTER"/>
    <property type="match status" value="1"/>
</dbReference>
<keyword evidence="1" id="KW-0547">Nucleotide-binding</keyword>
<keyword evidence="5" id="KW-0067">ATP-binding</keyword>
<dbReference type="Proteomes" id="UP000575985">
    <property type="component" value="Unassembled WGS sequence"/>
</dbReference>
<keyword evidence="8" id="KW-0413">Isomerase</keyword>
<dbReference type="InterPro" id="IPR027417">
    <property type="entry name" value="P-loop_NTPase"/>
</dbReference>
<dbReference type="GO" id="GO:0006281">
    <property type="term" value="P:DNA repair"/>
    <property type="evidence" value="ECO:0007669"/>
    <property type="project" value="UniProtKB-KW"/>
</dbReference>
<keyword evidence="13" id="KW-1185">Reference proteome</keyword>
<evidence type="ECO:0000313" key="13">
    <source>
        <dbReference type="Proteomes" id="UP000575985"/>
    </source>
</evidence>
<dbReference type="InterPro" id="IPR014001">
    <property type="entry name" value="Helicase_ATP-bd"/>
</dbReference>
<keyword evidence="7" id="KW-0234">DNA repair</keyword>
<dbReference type="GO" id="GO:0016887">
    <property type="term" value="F:ATP hydrolysis activity"/>
    <property type="evidence" value="ECO:0007669"/>
    <property type="project" value="TreeGrafter"/>
</dbReference>
<dbReference type="SMART" id="SM00382">
    <property type="entry name" value="AAA"/>
    <property type="match status" value="1"/>
</dbReference>
<feature type="domain" description="Helicase ATP-binding" evidence="10">
    <location>
        <begin position="46"/>
        <end position="239"/>
    </location>
</feature>
<dbReference type="CDD" id="cd17922">
    <property type="entry name" value="DEXHc_LHR-like"/>
    <property type="match status" value="1"/>
</dbReference>
<dbReference type="InterPro" id="IPR003593">
    <property type="entry name" value="AAA+_ATPase"/>
</dbReference>
<dbReference type="SMART" id="SM00490">
    <property type="entry name" value="HELICc"/>
    <property type="match status" value="1"/>
</dbReference>
<dbReference type="Pfam" id="PF08494">
    <property type="entry name" value="DEAD_assoc"/>
    <property type="match status" value="1"/>
</dbReference>
<evidence type="ECO:0000256" key="1">
    <source>
        <dbReference type="ARBA" id="ARBA00022741"/>
    </source>
</evidence>
<dbReference type="Pfam" id="PF23235">
    <property type="entry name" value="WHD_3rd_Lhr"/>
    <property type="match status" value="1"/>
</dbReference>
<evidence type="ECO:0000256" key="4">
    <source>
        <dbReference type="ARBA" id="ARBA00022806"/>
    </source>
</evidence>